<evidence type="ECO:0000313" key="3">
    <source>
        <dbReference type="Proteomes" id="UP001178508"/>
    </source>
</evidence>
<name>A0AAV1H0J3_XYRNO</name>
<accession>A0AAV1H0J3</accession>
<feature type="region of interest" description="Disordered" evidence="1">
    <location>
        <begin position="110"/>
        <end position="131"/>
    </location>
</feature>
<evidence type="ECO:0000256" key="1">
    <source>
        <dbReference type="SAM" id="MobiDB-lite"/>
    </source>
</evidence>
<sequence length="257" mass="28580">MSEQHDSQTKARRPGPAPSSVSFKFDPSKGGLMKCKDEQRDVHLNVKSKKLDSSGSASSSVSLSSDKSKGGQIDFKGGQHVKSKRLDSSGSASSSVSLKSDISKGGLIDFKDGQQSFDQKPAGLDSSGSESLSICENFRDDRSMGKPYYFKGGQIYDHPRVPSSKVSIGQSAQKHQKHLDSIFMKLEENITSFVKKELKKIRRALSSDHPEFVDSQKEDEDKEQRKSREAFLKITQHFLRKMKQEELADCLQSSKRV</sequence>
<organism evidence="2 3">
    <name type="scientific">Xyrichtys novacula</name>
    <name type="common">Pearly razorfish</name>
    <name type="synonym">Hemipteronotus novacula</name>
    <dbReference type="NCBI Taxonomy" id="13765"/>
    <lineage>
        <taxon>Eukaryota</taxon>
        <taxon>Metazoa</taxon>
        <taxon>Chordata</taxon>
        <taxon>Craniata</taxon>
        <taxon>Vertebrata</taxon>
        <taxon>Euteleostomi</taxon>
        <taxon>Actinopterygii</taxon>
        <taxon>Neopterygii</taxon>
        <taxon>Teleostei</taxon>
        <taxon>Neoteleostei</taxon>
        <taxon>Acanthomorphata</taxon>
        <taxon>Eupercaria</taxon>
        <taxon>Labriformes</taxon>
        <taxon>Labridae</taxon>
        <taxon>Xyrichtys</taxon>
    </lineage>
</organism>
<feature type="region of interest" description="Disordered" evidence="1">
    <location>
        <begin position="1"/>
        <end position="98"/>
    </location>
</feature>
<gene>
    <name evidence="2" type="ORF">XNOV1_A029752</name>
</gene>
<feature type="compositionally biased region" description="Low complexity" evidence="1">
    <location>
        <begin position="53"/>
        <end position="65"/>
    </location>
</feature>
<dbReference type="EMBL" id="OY660880">
    <property type="protein sequence ID" value="CAJ1077777.1"/>
    <property type="molecule type" value="Genomic_DNA"/>
</dbReference>
<keyword evidence="3" id="KW-1185">Reference proteome</keyword>
<feature type="compositionally biased region" description="Basic and acidic residues" evidence="1">
    <location>
        <begin position="207"/>
        <end position="216"/>
    </location>
</feature>
<evidence type="ECO:0000313" key="2">
    <source>
        <dbReference type="EMBL" id="CAJ1077777.1"/>
    </source>
</evidence>
<dbReference type="AlphaFoldDB" id="A0AAV1H0J3"/>
<feature type="compositionally biased region" description="Low complexity" evidence="1">
    <location>
        <begin position="88"/>
        <end position="98"/>
    </location>
</feature>
<feature type="compositionally biased region" description="Basic and acidic residues" evidence="1">
    <location>
        <begin position="34"/>
        <end position="52"/>
    </location>
</feature>
<feature type="region of interest" description="Disordered" evidence="1">
    <location>
        <begin position="207"/>
        <end position="226"/>
    </location>
</feature>
<dbReference type="Proteomes" id="UP001178508">
    <property type="component" value="Chromosome 17"/>
</dbReference>
<reference evidence="2" key="1">
    <citation type="submission" date="2023-08" db="EMBL/GenBank/DDBJ databases">
        <authorList>
            <person name="Alioto T."/>
            <person name="Alioto T."/>
            <person name="Gomez Garrido J."/>
        </authorList>
    </citation>
    <scope>NUCLEOTIDE SEQUENCE</scope>
</reference>
<proteinExistence type="predicted"/>
<protein>
    <submittedName>
        <fullName evidence="2">Protein NLRC3-like</fullName>
    </submittedName>
</protein>